<dbReference type="WBParaSite" id="BPAG_0001396401-mRNA-1">
    <property type="protein sequence ID" value="BPAG_0001396401-mRNA-1"/>
    <property type="gene ID" value="BPAG_0001396401"/>
</dbReference>
<accession>A0A0N4TY79</accession>
<reference evidence="1" key="1">
    <citation type="submission" date="2017-02" db="UniProtKB">
        <authorList>
            <consortium name="WormBaseParasite"/>
        </authorList>
    </citation>
    <scope>IDENTIFICATION</scope>
</reference>
<sequence>MFSAALGVHLLFCCNHPVSNVLLQLGYSYIGVITVLTYKLNDFVKLRCNRVVDNVQVLLSTAVLAVQMQWNLNIAVCVMDQGSSWLGGDQGRHIVASLFDGIVLQLGKTNFATMVSLLSSC</sequence>
<dbReference type="AlphaFoldDB" id="A0A0N4TY79"/>
<name>A0A0N4TY79_BRUPA</name>
<organism evidence="1">
    <name type="scientific">Brugia pahangi</name>
    <name type="common">Filarial nematode worm</name>
    <dbReference type="NCBI Taxonomy" id="6280"/>
    <lineage>
        <taxon>Eukaryota</taxon>
        <taxon>Metazoa</taxon>
        <taxon>Ecdysozoa</taxon>
        <taxon>Nematoda</taxon>
        <taxon>Chromadorea</taxon>
        <taxon>Rhabditida</taxon>
        <taxon>Spirurina</taxon>
        <taxon>Spiruromorpha</taxon>
        <taxon>Filarioidea</taxon>
        <taxon>Onchocercidae</taxon>
        <taxon>Brugia</taxon>
    </lineage>
</organism>
<protein>
    <submittedName>
        <fullName evidence="1">Secreted protein</fullName>
    </submittedName>
</protein>
<evidence type="ECO:0000313" key="1">
    <source>
        <dbReference type="WBParaSite" id="BPAG_0001396401-mRNA-1"/>
    </source>
</evidence>
<proteinExistence type="predicted"/>